<keyword evidence="1" id="KW-0472">Membrane</keyword>
<feature type="transmembrane region" description="Helical" evidence="1">
    <location>
        <begin position="28"/>
        <end position="52"/>
    </location>
</feature>
<feature type="transmembrane region" description="Helical" evidence="1">
    <location>
        <begin position="277"/>
        <end position="295"/>
    </location>
</feature>
<dbReference type="EMBL" id="JBHTJH010000017">
    <property type="protein sequence ID" value="MFD0863099.1"/>
    <property type="molecule type" value="Genomic_DNA"/>
</dbReference>
<feature type="transmembrane region" description="Helical" evidence="1">
    <location>
        <begin position="350"/>
        <end position="369"/>
    </location>
</feature>
<dbReference type="Proteomes" id="UP001596978">
    <property type="component" value="Unassembled WGS sequence"/>
</dbReference>
<feature type="transmembrane region" description="Helical" evidence="1">
    <location>
        <begin position="420"/>
        <end position="441"/>
    </location>
</feature>
<feature type="transmembrane region" description="Helical" evidence="1">
    <location>
        <begin position="166"/>
        <end position="183"/>
    </location>
</feature>
<accession>A0ABW3CZ46</accession>
<keyword evidence="1" id="KW-1133">Transmembrane helix</keyword>
<feature type="transmembrane region" description="Helical" evidence="1">
    <location>
        <begin position="307"/>
        <end position="329"/>
    </location>
</feature>
<dbReference type="InterPro" id="IPR043742">
    <property type="entry name" value="DUF5687"/>
</dbReference>
<evidence type="ECO:0000313" key="2">
    <source>
        <dbReference type="EMBL" id="MFD0863099.1"/>
    </source>
</evidence>
<comment type="caution">
    <text evidence="2">The sequence shown here is derived from an EMBL/GenBank/DDBJ whole genome shotgun (WGS) entry which is preliminary data.</text>
</comment>
<protein>
    <submittedName>
        <fullName evidence="2">DUF5687 family protein</fullName>
    </submittedName>
</protein>
<feature type="transmembrane region" description="Helical" evidence="1">
    <location>
        <begin position="140"/>
        <end position="159"/>
    </location>
</feature>
<organism evidence="2 3">
    <name type="scientific">Sungkyunkwania multivorans</name>
    <dbReference type="NCBI Taxonomy" id="1173618"/>
    <lineage>
        <taxon>Bacteria</taxon>
        <taxon>Pseudomonadati</taxon>
        <taxon>Bacteroidota</taxon>
        <taxon>Flavobacteriia</taxon>
        <taxon>Flavobacteriales</taxon>
        <taxon>Flavobacteriaceae</taxon>
        <taxon>Sungkyunkwania</taxon>
    </lineage>
</organism>
<keyword evidence="1" id="KW-0812">Transmembrane</keyword>
<sequence>MMFKHFINLEWKAFFRSASLGKSLGIKIFMAFLAIYLAFSMIGTGAAAYFILKEAFPTIDPLVIVSKFLIFWIFLEVIIRYFMQKLPVMNVKPLLNKQISKNTITHYVLAKSGLSFYNFVSLFAFVPFGVVLITQGYHPGLVIVWLLSIFAIVLATNYLNFLVNKSNAVLVALLMLIAATYTLERFDIFPVLQYSGDIFYALYQNPIFVFIPIGLVITFYVVNFKMLKSKLYLDASLSKRTKAVETSDMAWTRRFGDMAPFLQQDLRLIWRNKRTKSQVFVSLAMIFYGLIFYTIPTYENMTVMKVFVGVFMTGIFVTNFGQFIPAWDSAHYSMMMSQNIPLRKYLESKYLLLSITVVIMFLLSTPYAYFGLDALAINFACALYNLGVCLPLVLFFGSFNKKRIDLDKSAFGNMQGASATQFLIIIPTLGIPMIIYGILSFLVSFEIAIITIGAIGVIAFAFRKVFIDKITELYRNKKYGMIAGFKQRNS</sequence>
<evidence type="ECO:0000256" key="1">
    <source>
        <dbReference type="SAM" id="Phobius"/>
    </source>
</evidence>
<gene>
    <name evidence="2" type="ORF">ACFQ1M_12865</name>
</gene>
<feature type="transmembrane region" description="Helical" evidence="1">
    <location>
        <begin position="203"/>
        <end position="222"/>
    </location>
</feature>
<feature type="transmembrane region" description="Helical" evidence="1">
    <location>
        <begin position="64"/>
        <end position="83"/>
    </location>
</feature>
<proteinExistence type="predicted"/>
<name>A0ABW3CZ46_9FLAO</name>
<feature type="transmembrane region" description="Helical" evidence="1">
    <location>
        <begin position="116"/>
        <end position="134"/>
    </location>
</feature>
<evidence type="ECO:0000313" key="3">
    <source>
        <dbReference type="Proteomes" id="UP001596978"/>
    </source>
</evidence>
<dbReference type="RefSeq" id="WP_386408833.1">
    <property type="nucleotide sequence ID" value="NZ_JBHTJH010000017.1"/>
</dbReference>
<reference evidence="3" key="1">
    <citation type="journal article" date="2019" name="Int. J. Syst. Evol. Microbiol.">
        <title>The Global Catalogue of Microorganisms (GCM) 10K type strain sequencing project: providing services to taxonomists for standard genome sequencing and annotation.</title>
        <authorList>
            <consortium name="The Broad Institute Genomics Platform"/>
            <consortium name="The Broad Institute Genome Sequencing Center for Infectious Disease"/>
            <person name="Wu L."/>
            <person name="Ma J."/>
        </authorList>
    </citation>
    <scope>NUCLEOTIDE SEQUENCE [LARGE SCALE GENOMIC DNA]</scope>
    <source>
        <strain evidence="3">CCUG 62952</strain>
    </source>
</reference>
<feature type="transmembrane region" description="Helical" evidence="1">
    <location>
        <begin position="447"/>
        <end position="466"/>
    </location>
</feature>
<feature type="transmembrane region" description="Helical" evidence="1">
    <location>
        <begin position="375"/>
        <end position="399"/>
    </location>
</feature>
<dbReference type="Pfam" id="PF18940">
    <property type="entry name" value="DUF5687"/>
    <property type="match status" value="1"/>
</dbReference>
<keyword evidence="3" id="KW-1185">Reference proteome</keyword>